<evidence type="ECO:0000256" key="3">
    <source>
        <dbReference type="ARBA" id="ARBA00022448"/>
    </source>
</evidence>
<dbReference type="RefSeq" id="WP_094367880.1">
    <property type="nucleotide sequence ID" value="NZ_NOJY02000003.1"/>
</dbReference>
<keyword evidence="3" id="KW-0813">Transport</keyword>
<keyword evidence="7 8" id="KW-0472">Membrane</keyword>
<name>A0A371J8X5_9FIRM</name>
<evidence type="ECO:0000256" key="1">
    <source>
        <dbReference type="ARBA" id="ARBA00004651"/>
    </source>
</evidence>
<keyword evidence="11" id="KW-1185">Reference proteome</keyword>
<evidence type="ECO:0000256" key="6">
    <source>
        <dbReference type="ARBA" id="ARBA00022989"/>
    </source>
</evidence>
<proteinExistence type="inferred from homology"/>
<dbReference type="OrthoDB" id="266913at2"/>
<evidence type="ECO:0000256" key="5">
    <source>
        <dbReference type="ARBA" id="ARBA00022692"/>
    </source>
</evidence>
<comment type="caution">
    <text evidence="10">The sequence shown here is derived from an EMBL/GenBank/DDBJ whole genome shotgun (WGS) entry which is preliminary data.</text>
</comment>
<evidence type="ECO:0000313" key="10">
    <source>
        <dbReference type="EMBL" id="RDY29126.1"/>
    </source>
</evidence>
<accession>A0A371J8X5</accession>
<feature type="transmembrane region" description="Helical" evidence="8">
    <location>
        <begin position="221"/>
        <end position="247"/>
    </location>
</feature>
<dbReference type="EMBL" id="NOJY02000003">
    <property type="protein sequence ID" value="RDY29126.1"/>
    <property type="molecule type" value="Genomic_DNA"/>
</dbReference>
<feature type="transmembrane region" description="Helical" evidence="8">
    <location>
        <begin position="174"/>
        <end position="200"/>
    </location>
</feature>
<keyword evidence="6 8" id="KW-1133">Transmembrane helix</keyword>
<dbReference type="InterPro" id="IPR051449">
    <property type="entry name" value="ABC-2_transporter_component"/>
</dbReference>
<evidence type="ECO:0000256" key="7">
    <source>
        <dbReference type="ARBA" id="ARBA00023136"/>
    </source>
</evidence>
<dbReference type="InterPro" id="IPR047817">
    <property type="entry name" value="ABC2_TM_bact-type"/>
</dbReference>
<evidence type="ECO:0000256" key="2">
    <source>
        <dbReference type="ARBA" id="ARBA00007783"/>
    </source>
</evidence>
<reference evidence="10 11" key="1">
    <citation type="journal article" date="2017" name="Genome Announc.">
        <title>Draft Genome Sequence of Romboutsia weinsteinii sp. nov. Strain CCRI-19649(T) Isolated from Surface Water.</title>
        <authorList>
            <person name="Maheux A.F."/>
            <person name="Boudreau D.K."/>
            <person name="Berube E."/>
            <person name="Boissinot M."/>
            <person name="Cantin P."/>
            <person name="Raymond F."/>
            <person name="Corbeil J."/>
            <person name="Omar R.F."/>
            <person name="Bergeron M.G."/>
        </authorList>
    </citation>
    <scope>NUCLEOTIDE SEQUENCE [LARGE SCALE GENOMIC DNA]</scope>
    <source>
        <strain evidence="10 11">CCRI-19649</strain>
    </source>
</reference>
<evidence type="ECO:0000256" key="8">
    <source>
        <dbReference type="SAM" id="Phobius"/>
    </source>
</evidence>
<dbReference type="GO" id="GO:0005886">
    <property type="term" value="C:plasma membrane"/>
    <property type="evidence" value="ECO:0007669"/>
    <property type="project" value="UniProtKB-SubCell"/>
</dbReference>
<sequence length="374" mass="42175">MKNIINIAKHNLKSVLKGWFCLILVLPIAVNIIMPILFGPVDAPGGTKPTLGVYTKDSGAIYEKLLPKEKFKSIELINSKEELKDRVEKEEISVGVIIDSDNIYKDLKNNKSEVIEILGYDDSMNKEHVLSIINNGINQILSFGDSEGEVLKSFDLYNDLKYSFDYEEDNLAEIIRYTMMFGMFSMLFLFIAAKSLSPLLKERESKIDKRILVSKISKVEYQLGHILGCFLLLLMQSLTMVISMYVLNNNFNISIIWMLVLCVVLSLVGIVVGLLVMSISNNSTMYYTLVSITTTPMALFSGGFIPTEFMNDTLRNISLISPLTWVCSAFKKILLNESYTKIGIDLLAAVSISVVIMMLFLVIENRKKNTSEYL</sequence>
<feature type="transmembrane region" description="Helical" evidence="8">
    <location>
        <begin position="284"/>
        <end position="305"/>
    </location>
</feature>
<dbReference type="PROSITE" id="PS51012">
    <property type="entry name" value="ABC_TM2"/>
    <property type="match status" value="1"/>
</dbReference>
<feature type="transmembrane region" description="Helical" evidence="8">
    <location>
        <begin position="342"/>
        <end position="363"/>
    </location>
</feature>
<dbReference type="PANTHER" id="PTHR30294:SF45">
    <property type="entry name" value="LINEARMYCIN RESISTANCE PERMEASE PROTEIN LNRN"/>
    <property type="match status" value="1"/>
</dbReference>
<evidence type="ECO:0000259" key="9">
    <source>
        <dbReference type="PROSITE" id="PS51012"/>
    </source>
</evidence>
<dbReference type="AlphaFoldDB" id="A0A371J8X5"/>
<feature type="domain" description="ABC transmembrane type-2" evidence="9">
    <location>
        <begin position="144"/>
        <end position="367"/>
    </location>
</feature>
<comment type="similarity">
    <text evidence="2">Belongs to the ABC-2 integral membrane protein family.</text>
</comment>
<protein>
    <submittedName>
        <fullName evidence="10">ABC transporter permease</fullName>
    </submittedName>
</protein>
<dbReference type="GO" id="GO:0140359">
    <property type="term" value="F:ABC-type transporter activity"/>
    <property type="evidence" value="ECO:0007669"/>
    <property type="project" value="InterPro"/>
</dbReference>
<feature type="transmembrane region" description="Helical" evidence="8">
    <location>
        <begin position="20"/>
        <end position="38"/>
    </location>
</feature>
<evidence type="ECO:0000313" key="11">
    <source>
        <dbReference type="Proteomes" id="UP000215694"/>
    </source>
</evidence>
<dbReference type="Pfam" id="PF12698">
    <property type="entry name" value="ABC2_membrane_3"/>
    <property type="match status" value="1"/>
</dbReference>
<evidence type="ECO:0000256" key="4">
    <source>
        <dbReference type="ARBA" id="ARBA00022475"/>
    </source>
</evidence>
<dbReference type="InterPro" id="IPR013525">
    <property type="entry name" value="ABC2_TM"/>
</dbReference>
<comment type="subcellular location">
    <subcellularLocation>
        <location evidence="1">Cell membrane</location>
        <topology evidence="1">Multi-pass membrane protein</topology>
    </subcellularLocation>
</comment>
<gene>
    <name evidence="10" type="ORF">CHL78_002130</name>
</gene>
<dbReference type="Proteomes" id="UP000215694">
    <property type="component" value="Unassembled WGS sequence"/>
</dbReference>
<organism evidence="10 11">
    <name type="scientific">Romboutsia weinsteinii</name>
    <dbReference type="NCBI Taxonomy" id="2020949"/>
    <lineage>
        <taxon>Bacteria</taxon>
        <taxon>Bacillati</taxon>
        <taxon>Bacillota</taxon>
        <taxon>Clostridia</taxon>
        <taxon>Peptostreptococcales</taxon>
        <taxon>Peptostreptococcaceae</taxon>
        <taxon>Romboutsia</taxon>
    </lineage>
</organism>
<feature type="transmembrane region" description="Helical" evidence="8">
    <location>
        <begin position="253"/>
        <end position="277"/>
    </location>
</feature>
<keyword evidence="4" id="KW-1003">Cell membrane</keyword>
<keyword evidence="5 8" id="KW-0812">Transmembrane</keyword>
<dbReference type="PANTHER" id="PTHR30294">
    <property type="entry name" value="MEMBRANE COMPONENT OF ABC TRANSPORTER YHHJ-RELATED"/>
    <property type="match status" value="1"/>
</dbReference>